<evidence type="ECO:0000313" key="1">
    <source>
        <dbReference type="EMBL" id="KAK3026241.1"/>
    </source>
</evidence>
<accession>A0AA88WEC7</accession>
<reference evidence="1" key="1">
    <citation type="submission" date="2022-12" db="EMBL/GenBank/DDBJ databases">
        <title>Draft genome assemblies for two species of Escallonia (Escalloniales).</title>
        <authorList>
            <person name="Chanderbali A."/>
            <person name="Dervinis C."/>
            <person name="Anghel I."/>
            <person name="Soltis D."/>
            <person name="Soltis P."/>
            <person name="Zapata F."/>
        </authorList>
    </citation>
    <scope>NUCLEOTIDE SEQUENCE</scope>
    <source>
        <strain evidence="1">UCBG64.0493</strain>
        <tissue evidence="1">Leaf</tissue>
    </source>
</reference>
<dbReference type="Proteomes" id="UP001188597">
    <property type="component" value="Unassembled WGS sequence"/>
</dbReference>
<evidence type="ECO:0008006" key="3">
    <source>
        <dbReference type="Google" id="ProtNLM"/>
    </source>
</evidence>
<proteinExistence type="predicted"/>
<organism evidence="1 2">
    <name type="scientific">Escallonia herrerae</name>
    <dbReference type="NCBI Taxonomy" id="1293975"/>
    <lineage>
        <taxon>Eukaryota</taxon>
        <taxon>Viridiplantae</taxon>
        <taxon>Streptophyta</taxon>
        <taxon>Embryophyta</taxon>
        <taxon>Tracheophyta</taxon>
        <taxon>Spermatophyta</taxon>
        <taxon>Magnoliopsida</taxon>
        <taxon>eudicotyledons</taxon>
        <taxon>Gunneridae</taxon>
        <taxon>Pentapetalae</taxon>
        <taxon>asterids</taxon>
        <taxon>campanulids</taxon>
        <taxon>Escalloniales</taxon>
        <taxon>Escalloniaceae</taxon>
        <taxon>Escallonia</taxon>
    </lineage>
</organism>
<protein>
    <recommendedName>
        <fullName evidence="3">Protein FAR1-RELATED SEQUENCE</fullName>
    </recommendedName>
</protein>
<dbReference type="AlphaFoldDB" id="A0AA88WEC7"/>
<dbReference type="EMBL" id="JAVXUP010000510">
    <property type="protein sequence ID" value="KAK3026241.1"/>
    <property type="molecule type" value="Genomic_DNA"/>
</dbReference>
<comment type="caution">
    <text evidence="1">The sequence shown here is derived from an EMBL/GenBank/DDBJ whole genome shotgun (WGS) entry which is preliminary data.</text>
</comment>
<name>A0AA88WEC7_9ASTE</name>
<gene>
    <name evidence="1" type="ORF">RJ639_040526</name>
</gene>
<keyword evidence="2" id="KW-1185">Reference proteome</keyword>
<evidence type="ECO:0000313" key="2">
    <source>
        <dbReference type="Proteomes" id="UP001188597"/>
    </source>
</evidence>
<sequence length="177" mass="20206">MWVVDKFENIHNHPLSATPSKVVKHRSHSKYHHSAVCKRLVYTLNQKGLKLAQITRVVNAMKPGEEANITVKQSSSIISSGRKNNFGRECYGIVKHFQEKAVSDGYKLDDSMRHNHNEEKATIRGEIDLNRETFATLPARSQQDQPGTSSTYQPRPQYLYIHQQKVKPLPDEALNTN</sequence>